<reference evidence="3" key="1">
    <citation type="submission" date="2022-11" db="UniProtKB">
        <authorList>
            <consortium name="WormBaseParasite"/>
        </authorList>
    </citation>
    <scope>IDENTIFICATION</scope>
</reference>
<dbReference type="AlphaFoldDB" id="A0A915D4S1"/>
<accession>A0A915D4S1</accession>
<feature type="compositionally biased region" description="Polar residues" evidence="1">
    <location>
        <begin position="95"/>
        <end position="122"/>
    </location>
</feature>
<evidence type="ECO:0000256" key="1">
    <source>
        <dbReference type="SAM" id="MobiDB-lite"/>
    </source>
</evidence>
<dbReference type="WBParaSite" id="jg15570">
    <property type="protein sequence ID" value="jg15570"/>
    <property type="gene ID" value="jg15570"/>
</dbReference>
<protein>
    <submittedName>
        <fullName evidence="3">Uncharacterized protein</fullName>
    </submittedName>
</protein>
<dbReference type="Gene3D" id="6.10.250.2590">
    <property type="match status" value="1"/>
</dbReference>
<keyword evidence="2" id="KW-1185">Reference proteome</keyword>
<proteinExistence type="predicted"/>
<evidence type="ECO:0000313" key="2">
    <source>
        <dbReference type="Proteomes" id="UP000887574"/>
    </source>
</evidence>
<evidence type="ECO:0000313" key="3">
    <source>
        <dbReference type="WBParaSite" id="jg15570"/>
    </source>
</evidence>
<organism evidence="2 3">
    <name type="scientific">Ditylenchus dipsaci</name>
    <dbReference type="NCBI Taxonomy" id="166011"/>
    <lineage>
        <taxon>Eukaryota</taxon>
        <taxon>Metazoa</taxon>
        <taxon>Ecdysozoa</taxon>
        <taxon>Nematoda</taxon>
        <taxon>Chromadorea</taxon>
        <taxon>Rhabditida</taxon>
        <taxon>Tylenchina</taxon>
        <taxon>Tylenchomorpha</taxon>
        <taxon>Sphaerularioidea</taxon>
        <taxon>Anguinidae</taxon>
        <taxon>Anguininae</taxon>
        <taxon>Ditylenchus</taxon>
    </lineage>
</organism>
<sequence>MLNQHPVQSWPQQWVINKRVYVWSGRDGYRKSAKSQLVRASISGLEVCWKAVPTAESYLLQLQKYEPPVSSADSGAARNYLRAGASPVKDAPDSTEWNSTYDESYKRCSSGSGRQQVSAHIK</sequence>
<name>A0A915D4S1_9BILA</name>
<feature type="region of interest" description="Disordered" evidence="1">
    <location>
        <begin position="83"/>
        <end position="122"/>
    </location>
</feature>
<dbReference type="Proteomes" id="UP000887574">
    <property type="component" value="Unplaced"/>
</dbReference>